<dbReference type="SMART" id="SM00220">
    <property type="entry name" value="S_TKc"/>
    <property type="match status" value="1"/>
</dbReference>
<evidence type="ECO:0000256" key="4">
    <source>
        <dbReference type="ARBA" id="ARBA00022741"/>
    </source>
</evidence>
<dbReference type="Proteomes" id="UP000269276">
    <property type="component" value="Unassembled WGS sequence"/>
</dbReference>
<dbReference type="EMBL" id="QWIP01000712">
    <property type="protein sequence ID" value="RMY56205.1"/>
    <property type="molecule type" value="Genomic_DNA"/>
</dbReference>
<comment type="catalytic activity">
    <reaction evidence="8">
        <text>L-seryl-[protein] + ATP = O-phospho-L-seryl-[protein] + ADP + H(+)</text>
        <dbReference type="Rhea" id="RHEA:17989"/>
        <dbReference type="Rhea" id="RHEA-COMP:9863"/>
        <dbReference type="Rhea" id="RHEA-COMP:11604"/>
        <dbReference type="ChEBI" id="CHEBI:15378"/>
        <dbReference type="ChEBI" id="CHEBI:29999"/>
        <dbReference type="ChEBI" id="CHEBI:30616"/>
        <dbReference type="ChEBI" id="CHEBI:83421"/>
        <dbReference type="ChEBI" id="CHEBI:456216"/>
        <dbReference type="EC" id="2.7.11.1"/>
    </reaction>
</comment>
<evidence type="ECO:0000313" key="10">
    <source>
        <dbReference type="EMBL" id="RMY56205.1"/>
    </source>
</evidence>
<evidence type="ECO:0000313" key="11">
    <source>
        <dbReference type="Proteomes" id="UP000269276"/>
    </source>
</evidence>
<dbReference type="VEuPathDB" id="FungiDB:BTJ68_01543"/>
<evidence type="ECO:0000256" key="7">
    <source>
        <dbReference type="ARBA" id="ARBA00047899"/>
    </source>
</evidence>
<evidence type="ECO:0000256" key="1">
    <source>
        <dbReference type="ARBA" id="ARBA00012513"/>
    </source>
</evidence>
<reference evidence="10 11" key="1">
    <citation type="journal article" date="2018" name="BMC Genomics">
        <title>Genomic evidence for intraspecific hybridization in a clonal and extremely halotolerant yeast.</title>
        <authorList>
            <person name="Gostincar C."/>
            <person name="Stajich J.E."/>
            <person name="Zupancic J."/>
            <person name="Zalar P."/>
            <person name="Gunde-Cimerman N."/>
        </authorList>
    </citation>
    <scope>NUCLEOTIDE SEQUENCE [LARGE SCALE GENOMIC DNA]</scope>
    <source>
        <strain evidence="10 11">EXF-2682</strain>
    </source>
</reference>
<name>A0A3M7CVT2_HORWE</name>
<dbReference type="GO" id="GO:0000245">
    <property type="term" value="P:spliceosomal complex assembly"/>
    <property type="evidence" value="ECO:0007669"/>
    <property type="project" value="TreeGrafter"/>
</dbReference>
<dbReference type="GO" id="GO:0050684">
    <property type="term" value="P:regulation of mRNA processing"/>
    <property type="evidence" value="ECO:0007669"/>
    <property type="project" value="TreeGrafter"/>
</dbReference>
<proteinExistence type="predicted"/>
<feature type="domain" description="Protein kinase" evidence="9">
    <location>
        <begin position="99"/>
        <end position="448"/>
    </location>
</feature>
<comment type="catalytic activity">
    <reaction evidence="7">
        <text>L-threonyl-[protein] + ATP = O-phospho-L-threonyl-[protein] + ADP + H(+)</text>
        <dbReference type="Rhea" id="RHEA:46608"/>
        <dbReference type="Rhea" id="RHEA-COMP:11060"/>
        <dbReference type="Rhea" id="RHEA-COMP:11605"/>
        <dbReference type="ChEBI" id="CHEBI:15378"/>
        <dbReference type="ChEBI" id="CHEBI:30013"/>
        <dbReference type="ChEBI" id="CHEBI:30616"/>
        <dbReference type="ChEBI" id="CHEBI:61977"/>
        <dbReference type="ChEBI" id="CHEBI:456216"/>
        <dbReference type="EC" id="2.7.11.1"/>
    </reaction>
</comment>
<evidence type="ECO:0000256" key="6">
    <source>
        <dbReference type="ARBA" id="ARBA00022840"/>
    </source>
</evidence>
<protein>
    <recommendedName>
        <fullName evidence="1">non-specific serine/threonine protein kinase</fullName>
        <ecNumber evidence="1">2.7.11.1</ecNumber>
    </recommendedName>
</protein>
<dbReference type="PANTHER" id="PTHR47634:SF9">
    <property type="entry name" value="PROTEIN KINASE DOMAIN-CONTAINING PROTEIN-RELATED"/>
    <property type="match status" value="1"/>
</dbReference>
<gene>
    <name evidence="10" type="ORF">D0863_13053</name>
</gene>
<sequence length="462" mass="53676">MSLMSASCSRQRFTPFLGRHAWSFSHTPRKNQQLNVRGCLATEPRSTWRLGHSVAKNKLSNPSFERIDPSYVVEEETLNEYQSRHYYPVRLGDVLNDRYKVIGKLGFGSASTVWLCRDVQKQSDYVALKIYINNSKSHRELPIYEEINDLQSTHEGQKYIRKMYDSFELQGPHGRHICLVHQPLGISLGELKELTPDGLFSASLIRQTLRCILSGLQFLHKEARRRRKYRQPQLTFIPDLQPSNMLLGIHDHSVLAKFERYEIENPCLRKELDDRTIYLSRPMPLSKGEPCITDLGEGRFGGQVHTDLIMPNVYRAPEVILGLPWGYEVDVWGFAMVLWDLFQPKRLFNPQDSEGQYSEAHHLAQMISLLGPPPLKFLQRCGEKADQYWDKNGNWKDLVPIPENSLEHMDQRLEGSEKAQFIAFMRKMLHWDPEDRQDSESIYWDEWFLADLIESGEIVRGG</sequence>
<dbReference type="Gene3D" id="1.10.510.10">
    <property type="entry name" value="Transferase(Phosphotransferase) domain 1"/>
    <property type="match status" value="1"/>
</dbReference>
<evidence type="ECO:0000256" key="2">
    <source>
        <dbReference type="ARBA" id="ARBA00022527"/>
    </source>
</evidence>
<dbReference type="InterPro" id="IPR000719">
    <property type="entry name" value="Prot_kinase_dom"/>
</dbReference>
<dbReference type="AlphaFoldDB" id="A0A3M7CVT2"/>
<dbReference type="GO" id="GO:0005524">
    <property type="term" value="F:ATP binding"/>
    <property type="evidence" value="ECO:0007669"/>
    <property type="project" value="UniProtKB-KW"/>
</dbReference>
<dbReference type="SUPFAM" id="SSF56112">
    <property type="entry name" value="Protein kinase-like (PK-like)"/>
    <property type="match status" value="1"/>
</dbReference>
<keyword evidence="3" id="KW-0808">Transferase</keyword>
<dbReference type="Gene3D" id="3.30.200.20">
    <property type="entry name" value="Phosphorylase Kinase, domain 1"/>
    <property type="match status" value="1"/>
</dbReference>
<dbReference type="PROSITE" id="PS50011">
    <property type="entry name" value="PROTEIN_KINASE_DOM"/>
    <property type="match status" value="1"/>
</dbReference>
<accession>A0A3M7CVT2</accession>
<keyword evidence="2" id="KW-0723">Serine/threonine-protein kinase</keyword>
<dbReference type="InterPro" id="IPR051334">
    <property type="entry name" value="SRPK"/>
</dbReference>
<dbReference type="InterPro" id="IPR011009">
    <property type="entry name" value="Kinase-like_dom_sf"/>
</dbReference>
<dbReference type="GO" id="GO:0004674">
    <property type="term" value="F:protein serine/threonine kinase activity"/>
    <property type="evidence" value="ECO:0007669"/>
    <property type="project" value="UniProtKB-KW"/>
</dbReference>
<dbReference type="EC" id="2.7.11.1" evidence="1"/>
<evidence type="ECO:0000256" key="8">
    <source>
        <dbReference type="ARBA" id="ARBA00048679"/>
    </source>
</evidence>
<keyword evidence="5" id="KW-0418">Kinase</keyword>
<keyword evidence="6" id="KW-0067">ATP-binding</keyword>
<dbReference type="Pfam" id="PF00069">
    <property type="entry name" value="Pkinase"/>
    <property type="match status" value="1"/>
</dbReference>
<evidence type="ECO:0000259" key="9">
    <source>
        <dbReference type="PROSITE" id="PS50011"/>
    </source>
</evidence>
<keyword evidence="4" id="KW-0547">Nucleotide-binding</keyword>
<comment type="caution">
    <text evidence="10">The sequence shown here is derived from an EMBL/GenBank/DDBJ whole genome shotgun (WGS) entry which is preliminary data.</text>
</comment>
<dbReference type="OrthoDB" id="5979581at2759"/>
<dbReference type="PANTHER" id="PTHR47634">
    <property type="entry name" value="PROTEIN KINASE DOMAIN-CONTAINING PROTEIN-RELATED"/>
    <property type="match status" value="1"/>
</dbReference>
<evidence type="ECO:0000256" key="3">
    <source>
        <dbReference type="ARBA" id="ARBA00022679"/>
    </source>
</evidence>
<organism evidence="10 11">
    <name type="scientific">Hortaea werneckii</name>
    <name type="common">Black yeast</name>
    <name type="synonym">Cladosporium werneckii</name>
    <dbReference type="NCBI Taxonomy" id="91943"/>
    <lineage>
        <taxon>Eukaryota</taxon>
        <taxon>Fungi</taxon>
        <taxon>Dikarya</taxon>
        <taxon>Ascomycota</taxon>
        <taxon>Pezizomycotina</taxon>
        <taxon>Dothideomycetes</taxon>
        <taxon>Dothideomycetidae</taxon>
        <taxon>Mycosphaerellales</taxon>
        <taxon>Teratosphaeriaceae</taxon>
        <taxon>Hortaea</taxon>
    </lineage>
</organism>
<evidence type="ECO:0000256" key="5">
    <source>
        <dbReference type="ARBA" id="ARBA00022777"/>
    </source>
</evidence>